<reference evidence="1" key="1">
    <citation type="journal article" date="2014" name="Int. J. Syst. Evol. Microbiol.">
        <title>Complete genome sequence of Corynebacterium casei LMG S-19264T (=DSM 44701T), isolated from a smear-ripened cheese.</title>
        <authorList>
            <consortium name="US DOE Joint Genome Institute (JGI-PGF)"/>
            <person name="Walter F."/>
            <person name="Albersmeier A."/>
            <person name="Kalinowski J."/>
            <person name="Ruckert C."/>
        </authorList>
    </citation>
    <scope>NUCLEOTIDE SEQUENCE</scope>
    <source>
        <strain evidence="1">CGMCC 1.15371</strain>
    </source>
</reference>
<proteinExistence type="predicted"/>
<dbReference type="InterPro" id="IPR021238">
    <property type="entry name" value="DUF2620"/>
</dbReference>
<gene>
    <name evidence="1" type="ORF">GCM10011391_37940</name>
</gene>
<name>A0A8J2YNJ4_9BACL</name>
<dbReference type="Proteomes" id="UP000628775">
    <property type="component" value="Unassembled WGS sequence"/>
</dbReference>
<organism evidence="1 2">
    <name type="scientific">Pullulanibacillus camelliae</name>
    <dbReference type="NCBI Taxonomy" id="1707096"/>
    <lineage>
        <taxon>Bacteria</taxon>
        <taxon>Bacillati</taxon>
        <taxon>Bacillota</taxon>
        <taxon>Bacilli</taxon>
        <taxon>Bacillales</taxon>
        <taxon>Sporolactobacillaceae</taxon>
        <taxon>Pullulanibacillus</taxon>
    </lineage>
</organism>
<dbReference type="AlphaFoldDB" id="A0A8J2YNJ4"/>
<sequence length="118" mass="12393">MLKIAIGGQLSKSEIKDAIDKSGRADVTAEIFTDMIAARKVKAGEFDYYIGACQSGAGGALGMAYGILGRDKCVTIGMAGRPPKEQKVQEAIDKGAKAFGFTSDQVDPAVPLLMKLLP</sequence>
<reference evidence="1" key="2">
    <citation type="submission" date="2020-09" db="EMBL/GenBank/DDBJ databases">
        <authorList>
            <person name="Sun Q."/>
            <person name="Zhou Y."/>
        </authorList>
    </citation>
    <scope>NUCLEOTIDE SEQUENCE</scope>
    <source>
        <strain evidence="1">CGMCC 1.15371</strain>
    </source>
</reference>
<dbReference type="RefSeq" id="WP_188698582.1">
    <property type="nucleotide sequence ID" value="NZ_BMIR01000029.1"/>
</dbReference>
<comment type="caution">
    <text evidence="1">The sequence shown here is derived from an EMBL/GenBank/DDBJ whole genome shotgun (WGS) entry which is preliminary data.</text>
</comment>
<evidence type="ECO:0000313" key="1">
    <source>
        <dbReference type="EMBL" id="GGE55328.1"/>
    </source>
</evidence>
<protein>
    <recommendedName>
        <fullName evidence="3">DUF2620 domain-containing protein</fullName>
    </recommendedName>
</protein>
<evidence type="ECO:0008006" key="3">
    <source>
        <dbReference type="Google" id="ProtNLM"/>
    </source>
</evidence>
<dbReference type="Pfam" id="PF10941">
    <property type="entry name" value="DUF2620"/>
    <property type="match status" value="1"/>
</dbReference>
<dbReference type="EMBL" id="BMIR01000029">
    <property type="protein sequence ID" value="GGE55328.1"/>
    <property type="molecule type" value="Genomic_DNA"/>
</dbReference>
<evidence type="ECO:0000313" key="2">
    <source>
        <dbReference type="Proteomes" id="UP000628775"/>
    </source>
</evidence>
<keyword evidence="2" id="KW-1185">Reference proteome</keyword>
<accession>A0A8J2YNJ4</accession>